<dbReference type="Proteomes" id="UP000658258">
    <property type="component" value="Unassembled WGS sequence"/>
</dbReference>
<sequence>MSQTEVKLKRAGFLAKVNIGKESVQRLKNDVWLVQGNTNIYCDSAYLNKETNSARAFGRVRIIDTVDPLHIESDYMEYDGNTRRAKLRNNVVMKDDSVTLYTDFLDYNRTTKTGNYFNGGRLIDSQNELQSQWGYYHTQTKQAEFFQKVTMTNPDFDLAADTLYYNTNTSLAKTKGKTIGITSDSDTLRTNHGLIYNRQLQYAEVYRGNINGPDYFIEADTLITDDQKQLYNASRNIKLISKPDSLTIYGEKGFYNKLKKTSLVYDQAYLRKMMEGDSLFISADTLFSDQSDENNKYLTAYHQVKMFKSNMQGMADSVSYNFADSVIYMYTDPVIWVENSQIKADSINIEVRNNKIDKMNLRLNSFVISKDTLGNYNQVKGRDMEVYFNEGLISKTHVNGNGESIYYLKETSGAVSMNSMKCSNMALYFSQNTITEIRNYEQVDGQVKPEFEISRLDRRLRGFNWLGDEKPTLEQVARHLRYDR</sequence>
<dbReference type="PANTHER" id="PTHR36504:SF1">
    <property type="entry name" value="LIPOPOLYSACCHARIDE EXPORT SYSTEM PROTEIN LPTA"/>
    <property type="match status" value="1"/>
</dbReference>
<reference evidence="4" key="1">
    <citation type="journal article" date="2019" name="Int. J. Syst. Evol. Microbiol.">
        <title>The Global Catalogue of Microorganisms (GCM) 10K type strain sequencing project: providing services to taxonomists for standard genome sequencing and annotation.</title>
        <authorList>
            <consortium name="The Broad Institute Genomics Platform"/>
            <consortium name="The Broad Institute Genome Sequencing Center for Infectious Disease"/>
            <person name="Wu L."/>
            <person name="Ma J."/>
        </authorList>
    </citation>
    <scope>NUCLEOTIDE SEQUENCE [LARGE SCALE GENOMIC DNA]</scope>
    <source>
        <strain evidence="4">CGMCC 1.15111</strain>
    </source>
</reference>
<protein>
    <recommendedName>
        <fullName evidence="2">Organic solvent tolerance-like N-terminal domain-containing protein</fullName>
    </recommendedName>
</protein>
<gene>
    <name evidence="3" type="ORF">GCM10011340_16660</name>
</gene>
<dbReference type="Pfam" id="PF13100">
    <property type="entry name" value="OstA_2"/>
    <property type="match status" value="1"/>
</dbReference>
<dbReference type="Gene3D" id="2.60.450.10">
    <property type="entry name" value="Lipopolysaccharide (LPS) transport protein A like domain"/>
    <property type="match status" value="2"/>
</dbReference>
<evidence type="ECO:0000259" key="2">
    <source>
        <dbReference type="Pfam" id="PF13100"/>
    </source>
</evidence>
<evidence type="ECO:0000313" key="4">
    <source>
        <dbReference type="Proteomes" id="UP000658258"/>
    </source>
</evidence>
<organism evidence="3 4">
    <name type="scientific">Roseivirga thermotolerans</name>
    <dbReference type="NCBI Taxonomy" id="1758176"/>
    <lineage>
        <taxon>Bacteria</taxon>
        <taxon>Pseudomonadati</taxon>
        <taxon>Bacteroidota</taxon>
        <taxon>Cytophagia</taxon>
        <taxon>Cytophagales</taxon>
        <taxon>Roseivirgaceae</taxon>
        <taxon>Roseivirga</taxon>
    </lineage>
</organism>
<dbReference type="InterPro" id="IPR052037">
    <property type="entry name" value="LPS_export_LptA"/>
</dbReference>
<accession>A0ABQ3I4K8</accession>
<evidence type="ECO:0000256" key="1">
    <source>
        <dbReference type="ARBA" id="ARBA00022729"/>
    </source>
</evidence>
<evidence type="ECO:0000313" key="3">
    <source>
        <dbReference type="EMBL" id="GHE62170.1"/>
    </source>
</evidence>
<comment type="caution">
    <text evidence="3">The sequence shown here is derived from an EMBL/GenBank/DDBJ whole genome shotgun (WGS) entry which is preliminary data.</text>
</comment>
<name>A0ABQ3I4K8_9BACT</name>
<feature type="domain" description="Organic solvent tolerance-like N-terminal" evidence="2">
    <location>
        <begin position="4"/>
        <end position="161"/>
    </location>
</feature>
<dbReference type="EMBL" id="BNAG01000002">
    <property type="protein sequence ID" value="GHE62170.1"/>
    <property type="molecule type" value="Genomic_DNA"/>
</dbReference>
<dbReference type="PANTHER" id="PTHR36504">
    <property type="entry name" value="LIPOPOLYSACCHARIDE EXPORT SYSTEM PROTEIN LPTA"/>
    <property type="match status" value="1"/>
</dbReference>
<dbReference type="InterPro" id="IPR005653">
    <property type="entry name" value="OstA-like_N"/>
</dbReference>
<keyword evidence="1" id="KW-0732">Signal</keyword>
<keyword evidence="4" id="KW-1185">Reference proteome</keyword>
<proteinExistence type="predicted"/>